<reference evidence="1" key="1">
    <citation type="submission" date="2018-11" db="EMBL/GenBank/DDBJ databases">
        <authorList>
            <consortium name="Pathogen Informatics"/>
        </authorList>
    </citation>
    <scope>NUCLEOTIDE SEQUENCE</scope>
</reference>
<dbReference type="OrthoDB" id="43122at2759"/>
<gene>
    <name evidence="1" type="ORF">PXEA_LOCUS20733</name>
</gene>
<name>A0A3S5CQ48_9PLAT</name>
<dbReference type="Proteomes" id="UP000784294">
    <property type="component" value="Unassembled WGS sequence"/>
</dbReference>
<keyword evidence="2" id="KW-1185">Reference proteome</keyword>
<evidence type="ECO:0000313" key="1">
    <source>
        <dbReference type="EMBL" id="VEL27293.1"/>
    </source>
</evidence>
<comment type="caution">
    <text evidence="1">The sequence shown here is derived from an EMBL/GenBank/DDBJ whole genome shotgun (WGS) entry which is preliminary data.</text>
</comment>
<organism evidence="1 2">
    <name type="scientific">Protopolystoma xenopodis</name>
    <dbReference type="NCBI Taxonomy" id="117903"/>
    <lineage>
        <taxon>Eukaryota</taxon>
        <taxon>Metazoa</taxon>
        <taxon>Spiralia</taxon>
        <taxon>Lophotrochozoa</taxon>
        <taxon>Platyhelminthes</taxon>
        <taxon>Monogenea</taxon>
        <taxon>Polyopisthocotylea</taxon>
        <taxon>Polystomatidea</taxon>
        <taxon>Polystomatidae</taxon>
        <taxon>Protopolystoma</taxon>
    </lineage>
</organism>
<dbReference type="AlphaFoldDB" id="A0A3S5CQ48"/>
<proteinExistence type="predicted"/>
<dbReference type="EMBL" id="CAAALY010086203">
    <property type="protein sequence ID" value="VEL27293.1"/>
    <property type="molecule type" value="Genomic_DNA"/>
</dbReference>
<accession>A0A3S5CQ48</accession>
<protein>
    <submittedName>
        <fullName evidence="1">Uncharacterized protein</fullName>
    </submittedName>
</protein>
<evidence type="ECO:0000313" key="2">
    <source>
        <dbReference type="Proteomes" id="UP000784294"/>
    </source>
</evidence>
<sequence>MAKRMSIAASDLLGKPRDVLVILLLQLNREQANLKRWREYFLKHLKELQAHKRYYYLTIIQGFMTDVYDISLRSGVITQKMLATCMLAYIVIHSKNAHNLLTWAASFLPHTWARRCLGYAPERPGYQCLNWRSPLRFSLHKVYTQIRNAHVCNNNTSYPHFGIDWTP</sequence>